<dbReference type="Gene3D" id="3.40.50.720">
    <property type="entry name" value="NAD(P)-binding Rossmann-like Domain"/>
    <property type="match status" value="1"/>
</dbReference>
<dbReference type="CDD" id="cd11731">
    <property type="entry name" value="Lin1944_like_SDR_c"/>
    <property type="match status" value="1"/>
</dbReference>
<sequence>MKKMDGKRVVVLGGTSGIGFAVANAAAREGADVVIGSSQPERVKSALAKLPTGTVGLTMDLTSADSIREFFDDLGGYDHLVYTAGEPLLLKNLAELELAEARRFFDVRYWGAFAAAKFGSPGIRPGGSIVFTSGTASHRPGPGWSVVASALAAMEGLTRALSVELAPIRVNVVVPGLVKTTLWQNMPDGQREKLYEHEADRLPVGHVADAEEIAQGYLYFMQQSYATGQTLITDGGATIV</sequence>
<dbReference type="EMBL" id="QEOB01000003">
    <property type="protein sequence ID" value="PVX85569.1"/>
    <property type="molecule type" value="Genomic_DNA"/>
</dbReference>
<gene>
    <name evidence="3" type="ORF">C7402_103146</name>
</gene>
<dbReference type="PRINTS" id="PR00081">
    <property type="entry name" value="GDHRDH"/>
</dbReference>
<keyword evidence="2" id="KW-0560">Oxidoreductase</keyword>
<name>A0ABX5KS02_9BURK</name>
<keyword evidence="4" id="KW-1185">Reference proteome</keyword>
<evidence type="ECO:0000313" key="4">
    <source>
        <dbReference type="Proteomes" id="UP000245712"/>
    </source>
</evidence>
<dbReference type="Proteomes" id="UP000245712">
    <property type="component" value="Unassembled WGS sequence"/>
</dbReference>
<dbReference type="RefSeq" id="WP_208948907.1">
    <property type="nucleotide sequence ID" value="NZ_QEOB01000003.1"/>
</dbReference>
<dbReference type="PANTHER" id="PTHR43477">
    <property type="entry name" value="DIHYDROANTICAPSIN 7-DEHYDROGENASE"/>
    <property type="match status" value="1"/>
</dbReference>
<dbReference type="InterPro" id="IPR002347">
    <property type="entry name" value="SDR_fam"/>
</dbReference>
<evidence type="ECO:0000256" key="1">
    <source>
        <dbReference type="ARBA" id="ARBA00006484"/>
    </source>
</evidence>
<evidence type="ECO:0000256" key="2">
    <source>
        <dbReference type="ARBA" id="ARBA00023002"/>
    </source>
</evidence>
<dbReference type="SUPFAM" id="SSF51735">
    <property type="entry name" value="NAD(P)-binding Rossmann-fold domains"/>
    <property type="match status" value="1"/>
</dbReference>
<dbReference type="InterPro" id="IPR036291">
    <property type="entry name" value="NAD(P)-bd_dom_sf"/>
</dbReference>
<reference evidence="3 4" key="1">
    <citation type="submission" date="2018-05" db="EMBL/GenBank/DDBJ databases">
        <title>Genomic Encyclopedia of Type Strains, Phase IV (KMG-V): Genome sequencing to study the core and pangenomes of soil and plant-associated prokaryotes.</title>
        <authorList>
            <person name="Whitman W."/>
        </authorList>
    </citation>
    <scope>NUCLEOTIDE SEQUENCE [LARGE SCALE GENOMIC DNA]</scope>
    <source>
        <strain evidence="3 4">SCZa-39</strain>
    </source>
</reference>
<dbReference type="Pfam" id="PF13561">
    <property type="entry name" value="adh_short_C2"/>
    <property type="match status" value="1"/>
</dbReference>
<accession>A0ABX5KS02</accession>
<proteinExistence type="inferred from homology"/>
<evidence type="ECO:0000313" key="3">
    <source>
        <dbReference type="EMBL" id="PVX85569.1"/>
    </source>
</evidence>
<comment type="caution">
    <text evidence="3">The sequence shown here is derived from an EMBL/GenBank/DDBJ whole genome shotgun (WGS) entry which is preliminary data.</text>
</comment>
<protein>
    <submittedName>
        <fullName evidence="3">NAD(P)-dependent dehydrogenase (Short-subunit alcohol dehydrogenase family)</fullName>
    </submittedName>
</protein>
<organism evidence="3 4">
    <name type="scientific">Paraburkholderia unamae</name>
    <dbReference type="NCBI Taxonomy" id="219649"/>
    <lineage>
        <taxon>Bacteria</taxon>
        <taxon>Pseudomonadati</taxon>
        <taxon>Pseudomonadota</taxon>
        <taxon>Betaproteobacteria</taxon>
        <taxon>Burkholderiales</taxon>
        <taxon>Burkholderiaceae</taxon>
        <taxon>Paraburkholderia</taxon>
    </lineage>
</organism>
<dbReference type="PANTHER" id="PTHR43477:SF1">
    <property type="entry name" value="DIHYDROANTICAPSIN 7-DEHYDROGENASE"/>
    <property type="match status" value="1"/>
</dbReference>
<comment type="similarity">
    <text evidence="1">Belongs to the short-chain dehydrogenases/reductases (SDR) family.</text>
</comment>
<dbReference type="InterPro" id="IPR051122">
    <property type="entry name" value="SDR_DHRS6-like"/>
</dbReference>